<dbReference type="InterPro" id="IPR014729">
    <property type="entry name" value="Rossmann-like_a/b/a_fold"/>
</dbReference>
<dbReference type="PANTHER" id="PTHR31964:SF113">
    <property type="entry name" value="USPA DOMAIN-CONTAINING PROTEIN"/>
    <property type="match status" value="1"/>
</dbReference>
<dbReference type="EMBL" id="VFPG01000001">
    <property type="protein sequence ID" value="TQM32511.1"/>
    <property type="molecule type" value="Genomic_DNA"/>
</dbReference>
<dbReference type="SUPFAM" id="SSF52402">
    <property type="entry name" value="Adenine nucleotide alpha hydrolases-like"/>
    <property type="match status" value="2"/>
</dbReference>
<dbReference type="InterPro" id="IPR006016">
    <property type="entry name" value="UspA"/>
</dbReference>
<evidence type="ECO:0000313" key="3">
    <source>
        <dbReference type="EMBL" id="TQM32511.1"/>
    </source>
</evidence>
<dbReference type="AlphaFoldDB" id="A0A543FFG3"/>
<dbReference type="RefSeq" id="WP_185757104.1">
    <property type="nucleotide sequence ID" value="NZ_VFPG01000001.1"/>
</dbReference>
<comment type="similarity">
    <text evidence="1">Belongs to the universal stress protein A family.</text>
</comment>
<dbReference type="PRINTS" id="PR01438">
    <property type="entry name" value="UNVRSLSTRESS"/>
</dbReference>
<organism evidence="3 4">
    <name type="scientific">Nocardia bhagyanarayanae</name>
    <dbReference type="NCBI Taxonomy" id="1215925"/>
    <lineage>
        <taxon>Bacteria</taxon>
        <taxon>Bacillati</taxon>
        <taxon>Actinomycetota</taxon>
        <taxon>Actinomycetes</taxon>
        <taxon>Mycobacteriales</taxon>
        <taxon>Nocardiaceae</taxon>
        <taxon>Nocardia</taxon>
    </lineage>
</organism>
<dbReference type="PANTHER" id="PTHR31964">
    <property type="entry name" value="ADENINE NUCLEOTIDE ALPHA HYDROLASES-LIKE SUPERFAMILY PROTEIN"/>
    <property type="match status" value="1"/>
</dbReference>
<accession>A0A543FFG3</accession>
<dbReference type="Gene3D" id="3.40.50.620">
    <property type="entry name" value="HUPs"/>
    <property type="match status" value="2"/>
</dbReference>
<dbReference type="Proteomes" id="UP000316331">
    <property type="component" value="Unassembled WGS sequence"/>
</dbReference>
<reference evidence="3 4" key="1">
    <citation type="submission" date="2019-06" db="EMBL/GenBank/DDBJ databases">
        <title>Sequencing the genomes of 1000 actinobacteria strains.</title>
        <authorList>
            <person name="Klenk H.-P."/>
        </authorList>
    </citation>
    <scope>NUCLEOTIDE SEQUENCE [LARGE SCALE GENOMIC DNA]</scope>
    <source>
        <strain evidence="3 4">DSM 103495</strain>
    </source>
</reference>
<dbReference type="Pfam" id="PF00582">
    <property type="entry name" value="Usp"/>
    <property type="match status" value="1"/>
</dbReference>
<proteinExistence type="inferred from homology"/>
<comment type="caution">
    <text evidence="3">The sequence shown here is derived from an EMBL/GenBank/DDBJ whole genome shotgun (WGS) entry which is preliminary data.</text>
</comment>
<evidence type="ECO:0000256" key="1">
    <source>
        <dbReference type="ARBA" id="ARBA00008791"/>
    </source>
</evidence>
<evidence type="ECO:0000313" key="4">
    <source>
        <dbReference type="Proteomes" id="UP000316331"/>
    </source>
</evidence>
<gene>
    <name evidence="3" type="ORF">FB390_4194</name>
</gene>
<protein>
    <submittedName>
        <fullName evidence="3">Nucleotide-binding universal stress UspA family protein</fullName>
    </submittedName>
</protein>
<feature type="domain" description="UspA" evidence="2">
    <location>
        <begin position="23"/>
        <end position="149"/>
    </location>
</feature>
<evidence type="ECO:0000259" key="2">
    <source>
        <dbReference type="Pfam" id="PF00582"/>
    </source>
</evidence>
<dbReference type="InterPro" id="IPR006015">
    <property type="entry name" value="Universal_stress_UspA"/>
</dbReference>
<name>A0A543FFG3_9NOCA</name>
<sequence>MGSETHGASAESVVGTRAVQAPVIVGIDGSEVAVRAAYWAAVEADARRVPLQLVHVATHDEISLAGLDLVLAARQAVTERWVRTCERPAPAIEPLVLAGDPAARLTELSEAATLLVLGDRRPGPLAGLLCGSVAAMLAGASRCPIALIRPLRNAASAVGPVLVAVEHTGSRAVAAAFRAAATRHSSLVVADMRRRAVAEGDLDAVVAGLQRQFPAVSVQCVAVAGDRHAALERLSVTAQLLVIGRDGDRKLRTHLNPMLHLALHHTQCPVLVLPEDSPAADGAGHLRNDRPTALPAFG</sequence>
<keyword evidence="4" id="KW-1185">Reference proteome</keyword>